<dbReference type="PROSITE" id="PS50943">
    <property type="entry name" value="HTH_CROC1"/>
    <property type="match status" value="1"/>
</dbReference>
<protein>
    <submittedName>
        <fullName evidence="2">Helix-turn-helix domain-containing protein</fullName>
    </submittedName>
</protein>
<dbReference type="Gene3D" id="1.10.260.40">
    <property type="entry name" value="lambda repressor-like DNA-binding domains"/>
    <property type="match status" value="1"/>
</dbReference>
<gene>
    <name evidence="2" type="ORF">OGM63_13130</name>
</gene>
<proteinExistence type="predicted"/>
<keyword evidence="3" id="KW-1185">Reference proteome</keyword>
<dbReference type="EMBL" id="JAOWRF010000194">
    <property type="protein sequence ID" value="MCV3214443.1"/>
    <property type="molecule type" value="Genomic_DNA"/>
</dbReference>
<reference evidence="2 3" key="1">
    <citation type="submission" date="2022-10" db="EMBL/GenBank/DDBJ databases">
        <title>Identification of biosynthetic pathway for the production of the potent trypsin inhibitor radiosumin.</title>
        <authorList>
            <person name="Fewer D.P."/>
            <person name="Delbaje E."/>
            <person name="Ouyang X."/>
            <person name="Agostino P.D."/>
            <person name="Wahlsten M."/>
            <person name="Jokela J."/>
            <person name="Permi P."/>
            <person name="Haapaniemi E."/>
            <person name="Koistinen H."/>
        </authorList>
    </citation>
    <scope>NUCLEOTIDE SEQUENCE [LARGE SCALE GENOMIC DNA]</scope>
    <source>
        <strain evidence="2 3">NIES-515</strain>
    </source>
</reference>
<evidence type="ECO:0000313" key="3">
    <source>
        <dbReference type="Proteomes" id="UP001526143"/>
    </source>
</evidence>
<sequence length="239" mass="27565">MAKEALISTSLNQQKLADALDVTRQPISHFFNGKRVKSDLFVRICEKLKLDWKAIALDIDEPTTQASPENAFDSTDDKETASIRYLLNLEIQQDCNLLQKLLYLGNKEYLSEKWQSCLSQNRSVWQNISYRLSLAESSKELMQHIQYFYQQLDEIEEICKKILTFKSKALSIESKPKYQGSTLAFGAEPPAWANKYLTVSEDIELLNLKKIYTMKIQKSKETILKVIDSGNQIIKELNQ</sequence>
<dbReference type="InterPro" id="IPR010982">
    <property type="entry name" value="Lambda_DNA-bd_dom_sf"/>
</dbReference>
<evidence type="ECO:0000259" key="1">
    <source>
        <dbReference type="PROSITE" id="PS50943"/>
    </source>
</evidence>
<organism evidence="2 3">
    <name type="scientific">Plectonema radiosum NIES-515</name>
    <dbReference type="NCBI Taxonomy" id="2986073"/>
    <lineage>
        <taxon>Bacteria</taxon>
        <taxon>Bacillati</taxon>
        <taxon>Cyanobacteriota</taxon>
        <taxon>Cyanophyceae</taxon>
        <taxon>Oscillatoriophycideae</taxon>
        <taxon>Oscillatoriales</taxon>
        <taxon>Microcoleaceae</taxon>
        <taxon>Plectonema</taxon>
    </lineage>
</organism>
<dbReference type="CDD" id="cd00093">
    <property type="entry name" value="HTH_XRE"/>
    <property type="match status" value="1"/>
</dbReference>
<feature type="domain" description="HTH cro/C1-type" evidence="1">
    <location>
        <begin position="11"/>
        <end position="55"/>
    </location>
</feature>
<comment type="caution">
    <text evidence="2">The sequence shown here is derived from an EMBL/GenBank/DDBJ whole genome shotgun (WGS) entry which is preliminary data.</text>
</comment>
<dbReference type="RefSeq" id="WP_263746019.1">
    <property type="nucleotide sequence ID" value="NZ_JAOWRF010000194.1"/>
</dbReference>
<dbReference type="InterPro" id="IPR001387">
    <property type="entry name" value="Cro/C1-type_HTH"/>
</dbReference>
<name>A0ABT3AZA1_9CYAN</name>
<accession>A0ABT3AZA1</accession>
<dbReference type="SUPFAM" id="SSF47413">
    <property type="entry name" value="lambda repressor-like DNA-binding domains"/>
    <property type="match status" value="1"/>
</dbReference>
<dbReference type="Proteomes" id="UP001526143">
    <property type="component" value="Unassembled WGS sequence"/>
</dbReference>
<evidence type="ECO:0000313" key="2">
    <source>
        <dbReference type="EMBL" id="MCV3214443.1"/>
    </source>
</evidence>